<dbReference type="GO" id="GO:0016491">
    <property type="term" value="F:oxidoreductase activity"/>
    <property type="evidence" value="ECO:0007669"/>
    <property type="project" value="InterPro"/>
</dbReference>
<dbReference type="InterPro" id="IPR009078">
    <property type="entry name" value="Ferritin-like_SF"/>
</dbReference>
<reference evidence="1" key="1">
    <citation type="submission" date="2024-07" db="EMBL/GenBank/DDBJ databases">
        <authorList>
            <person name="Yu S.T."/>
        </authorList>
    </citation>
    <scope>NUCLEOTIDE SEQUENCE</scope>
    <source>
        <strain evidence="1">R35</strain>
    </source>
</reference>
<dbReference type="Gene3D" id="1.10.620.20">
    <property type="entry name" value="Ribonucleotide Reductase, subunit A"/>
    <property type="match status" value="1"/>
</dbReference>
<dbReference type="InterPro" id="IPR012348">
    <property type="entry name" value="RNR-like"/>
</dbReference>
<dbReference type="SUPFAM" id="SSF47240">
    <property type="entry name" value="Ferritin-like"/>
    <property type="match status" value="1"/>
</dbReference>
<dbReference type="Pfam" id="PF11583">
    <property type="entry name" value="AurF"/>
    <property type="match status" value="1"/>
</dbReference>
<dbReference type="EMBL" id="CP163440">
    <property type="protein sequence ID" value="XDQ62028.1"/>
    <property type="molecule type" value="Genomic_DNA"/>
</dbReference>
<evidence type="ECO:0000313" key="1">
    <source>
        <dbReference type="EMBL" id="XDQ62028.1"/>
    </source>
</evidence>
<gene>
    <name evidence="1" type="ORF">AB5J50_15075</name>
</gene>
<dbReference type="InterPro" id="IPR025859">
    <property type="entry name" value="AurF/CmlI"/>
</dbReference>
<sequence length="308" mass="34645">MTHPRVAKDWYESAGVRGAPRRMLEEDREAGLKVFPEALVPHLRHEGLADLGAEGRRALLTLHFYQYMQFTAHLETKVVNRGAAMVAHGETDLDVGPGARLDAFKIYSDEAYHALFSLDVVQQVEKVTAVPVLPYDFAPRMERLDRTADRFLPDHGSLAQLLQVVAFETVVTRFLSRIPRDETVFRVVREVVGDHVRDEVHHHAYFTRLFKELWAGLSPSLRVKVACSMPHFVNDCLRPDLGPVRAALLSAGLTADRAEEVIRDCYREETLVAGVRDAGRHTLGLCEYVGAFDIPEAREQLRVLGLAD</sequence>
<accession>A0AB39S5P5</accession>
<name>A0AB39S5P5_9ACTN</name>
<dbReference type="RefSeq" id="WP_369258315.1">
    <property type="nucleotide sequence ID" value="NZ_CP163440.1"/>
</dbReference>
<organism evidence="1">
    <name type="scientific">Streptomyces sp. R35</name>
    <dbReference type="NCBI Taxonomy" id="3238630"/>
    <lineage>
        <taxon>Bacteria</taxon>
        <taxon>Bacillati</taxon>
        <taxon>Actinomycetota</taxon>
        <taxon>Actinomycetes</taxon>
        <taxon>Kitasatosporales</taxon>
        <taxon>Streptomycetaceae</taxon>
        <taxon>Streptomyces</taxon>
    </lineage>
</organism>
<protein>
    <submittedName>
        <fullName evidence="1">Diiron oxygenase</fullName>
    </submittedName>
</protein>
<proteinExistence type="predicted"/>
<dbReference type="AlphaFoldDB" id="A0AB39S5P5"/>